<evidence type="ECO:0000259" key="4">
    <source>
        <dbReference type="Pfam" id="PF01171"/>
    </source>
</evidence>
<dbReference type="NCBIfam" id="TIGR00269">
    <property type="entry name" value="TIGR00269 family protein"/>
    <property type="match status" value="1"/>
</dbReference>
<feature type="binding site" evidence="2">
    <location>
        <position position="5"/>
    </location>
    <ligand>
        <name>Zn(2+)</name>
        <dbReference type="ChEBI" id="CHEBI:29105"/>
        <label>1</label>
    </ligand>
</feature>
<dbReference type="GO" id="GO:0000049">
    <property type="term" value="F:tRNA binding"/>
    <property type="evidence" value="ECO:0007669"/>
    <property type="project" value="InterPro"/>
</dbReference>
<dbReference type="EMBL" id="DTBZ01000076">
    <property type="protein sequence ID" value="HGQ18033.1"/>
    <property type="molecule type" value="Genomic_DNA"/>
</dbReference>
<dbReference type="GO" id="GO:0005524">
    <property type="term" value="F:ATP binding"/>
    <property type="evidence" value="ECO:0007669"/>
    <property type="project" value="UniProtKB-KW"/>
</dbReference>
<evidence type="ECO:0000313" key="7">
    <source>
        <dbReference type="EMBL" id="HGQ18033.1"/>
    </source>
</evidence>
<organism evidence="7">
    <name type="scientific">Ignisphaera aggregans</name>
    <dbReference type="NCBI Taxonomy" id="334771"/>
    <lineage>
        <taxon>Archaea</taxon>
        <taxon>Thermoproteota</taxon>
        <taxon>Thermoprotei</taxon>
        <taxon>Desulfurococcales</taxon>
        <taxon>Desulfurococcaceae</taxon>
        <taxon>Ignisphaera</taxon>
    </lineage>
</organism>
<feature type="domain" description="2-thiouridine synthetase TtuA-like N-terminal LIM" evidence="5">
    <location>
        <begin position="4"/>
        <end position="29"/>
    </location>
</feature>
<feature type="binding site" evidence="3">
    <location>
        <position position="84"/>
    </location>
    <ligand>
        <name>ATP</name>
        <dbReference type="ChEBI" id="CHEBI:30616"/>
    </ligand>
</feature>
<keyword evidence="3" id="KW-0547">Nucleotide-binding</keyword>
<feature type="binding site" evidence="3">
    <location>
        <position position="169"/>
    </location>
    <ligand>
        <name>ATP</name>
        <dbReference type="ChEBI" id="CHEBI:30616"/>
    </ligand>
</feature>
<dbReference type="InterPro" id="IPR035107">
    <property type="entry name" value="tRNA_thiolation_TtcA_Ctu1"/>
</dbReference>
<dbReference type="EMBL" id="DTAI01000044">
    <property type="protein sequence ID" value="HGN36167.1"/>
    <property type="molecule type" value="Genomic_DNA"/>
</dbReference>
<dbReference type="InterPro" id="IPR054306">
    <property type="entry name" value="TtuA-like_LIM_N"/>
</dbReference>
<dbReference type="PANTHER" id="PTHR11807">
    <property type="entry name" value="ATPASES OF THE PP SUPERFAMILY-RELATED"/>
    <property type="match status" value="1"/>
</dbReference>
<dbReference type="Gene3D" id="3.40.50.620">
    <property type="entry name" value="HUPs"/>
    <property type="match status" value="1"/>
</dbReference>
<feature type="binding site" evidence="2">
    <location>
        <position position="295"/>
    </location>
    <ligand>
        <name>Zn(2+)</name>
        <dbReference type="ChEBI" id="CHEBI:29105"/>
        <label>2</label>
    </ligand>
</feature>
<dbReference type="PANTHER" id="PTHR11807:SF12">
    <property type="entry name" value="CYTOPLASMIC TRNA 2-THIOLATION PROTEIN 1"/>
    <property type="match status" value="1"/>
</dbReference>
<feature type="binding site" evidence="2">
    <location>
        <position position="309"/>
    </location>
    <ligand>
        <name>Zn(2+)</name>
        <dbReference type="ChEBI" id="CHEBI:29105"/>
        <label>2</label>
    </ligand>
</feature>
<name>A0A7J3JQE5_9CREN</name>
<evidence type="ECO:0000256" key="1">
    <source>
        <dbReference type="ARBA" id="ARBA00022679"/>
    </source>
</evidence>
<dbReference type="SUPFAM" id="SSF52402">
    <property type="entry name" value="Adenine nucleotide alpha hydrolases-like"/>
    <property type="match status" value="1"/>
</dbReference>
<dbReference type="InterPro" id="IPR000541">
    <property type="entry name" value="Ncs6/Tuc1/Ctu1"/>
</dbReference>
<feature type="binding site" evidence="3">
    <location>
        <begin position="56"/>
        <end position="58"/>
    </location>
    <ligand>
        <name>ATP</name>
        <dbReference type="ChEBI" id="CHEBI:30616"/>
    </ligand>
</feature>
<keyword evidence="2" id="KW-0862">Zinc</keyword>
<dbReference type="GO" id="GO:0002144">
    <property type="term" value="C:cytosolic tRNA wobble base thiouridylase complex"/>
    <property type="evidence" value="ECO:0007669"/>
    <property type="project" value="TreeGrafter"/>
</dbReference>
<feature type="binding site" evidence="2">
    <location>
        <position position="8"/>
    </location>
    <ligand>
        <name>Zn(2+)</name>
        <dbReference type="ChEBI" id="CHEBI:29105"/>
        <label>1</label>
    </ligand>
</feature>
<keyword evidence="1" id="KW-0808">Transferase</keyword>
<dbReference type="AlphaFoldDB" id="A0A7J3JQE5"/>
<comment type="caution">
    <text evidence="7">The sequence shown here is derived from an EMBL/GenBank/DDBJ whole genome shotgun (WGS) entry which is preliminary data.</text>
</comment>
<accession>A0A7J3JQE5</accession>
<feature type="binding site" evidence="2">
    <location>
        <position position="292"/>
    </location>
    <ligand>
        <name>Zn(2+)</name>
        <dbReference type="ChEBI" id="CHEBI:29105"/>
        <label>2</label>
    </ligand>
</feature>
<evidence type="ECO:0000259" key="5">
    <source>
        <dbReference type="Pfam" id="PF22082"/>
    </source>
</evidence>
<evidence type="ECO:0000256" key="2">
    <source>
        <dbReference type="PIRSR" id="PIRSR004976-50"/>
    </source>
</evidence>
<feature type="binding site" evidence="3">
    <location>
        <position position="174"/>
    </location>
    <ligand>
        <name>ATP</name>
        <dbReference type="ChEBI" id="CHEBI:30616"/>
    </ligand>
</feature>
<proteinExistence type="predicted"/>
<feature type="binding site" evidence="2">
    <location>
        <position position="28"/>
    </location>
    <ligand>
        <name>Zn(2+)</name>
        <dbReference type="ChEBI" id="CHEBI:29105"/>
        <label>1</label>
    </ligand>
</feature>
<dbReference type="InterPro" id="IPR014729">
    <property type="entry name" value="Rossmann-like_a/b/a_fold"/>
</dbReference>
<gene>
    <name evidence="6" type="ORF">ENT87_01245</name>
    <name evidence="7" type="ORF">ENU30_03500</name>
</gene>
<protein>
    <submittedName>
        <fullName evidence="7">TIGR00269 family protein</fullName>
    </submittedName>
</protein>
<dbReference type="GO" id="GO:0002143">
    <property type="term" value="P:tRNA wobble position uridine thiolation"/>
    <property type="evidence" value="ECO:0007669"/>
    <property type="project" value="TreeGrafter"/>
</dbReference>
<keyword evidence="3" id="KW-0067">ATP-binding</keyword>
<dbReference type="InterPro" id="IPR011063">
    <property type="entry name" value="TilS/TtcA_N"/>
</dbReference>
<evidence type="ECO:0000313" key="6">
    <source>
        <dbReference type="EMBL" id="HGN36167.1"/>
    </source>
</evidence>
<dbReference type="GO" id="GO:0046872">
    <property type="term" value="F:metal ion binding"/>
    <property type="evidence" value="ECO:0007669"/>
    <property type="project" value="UniProtKB-KW"/>
</dbReference>
<dbReference type="PIRSF" id="PIRSF004976">
    <property type="entry name" value="ATPase_YdaO"/>
    <property type="match status" value="1"/>
</dbReference>
<feature type="binding site" evidence="2">
    <location>
        <position position="306"/>
    </location>
    <ligand>
        <name>Zn(2+)</name>
        <dbReference type="ChEBI" id="CHEBI:29105"/>
        <label>2</label>
    </ligand>
</feature>
<sequence>MEVRCDICGAKRATVYQRHSGLRLCRDCFHEDIRARVLDQVNRYSMVLPGDGVLIGLSGGKDSFVLLNIISEVCSPSKIVGLMIEEGIHDYNRDEVFEYIESICRDKGVECIRTSLKKELNYSVDDYMKYQLSIESDYIASACTYCGIARRRVLNSYARMLGLNRVATGHNLDDEVQTYVINILRGDFMRLVQLHPLSNVHSSKLVKRVKPLRSIYEYETTMLAYIMGYRFQETECPYISQRPTLRVRIREMLISLEVWRPGIQLEFLKFIDTLLEDAIENRVFKSIELPYCRLCGEPTSPNRELCKFCELINRMRSGVLDAPPSQQSVYRNPTI</sequence>
<feature type="binding site" evidence="3">
    <location>
        <position position="62"/>
    </location>
    <ligand>
        <name>ATP</name>
        <dbReference type="ChEBI" id="CHEBI:30616"/>
    </ligand>
</feature>
<feature type="binding site" evidence="2">
    <location>
        <position position="25"/>
    </location>
    <ligand>
        <name>Zn(2+)</name>
        <dbReference type="ChEBI" id="CHEBI:29105"/>
        <label>1</label>
    </ligand>
</feature>
<dbReference type="GO" id="GO:0016740">
    <property type="term" value="F:transferase activity"/>
    <property type="evidence" value="ECO:0007669"/>
    <property type="project" value="UniProtKB-KW"/>
</dbReference>
<reference evidence="7" key="1">
    <citation type="journal article" date="2020" name="mSystems">
        <title>Genome- and Community-Level Interaction Insights into Carbon Utilization and Element Cycling Functions of Hydrothermarchaeota in Hydrothermal Sediment.</title>
        <authorList>
            <person name="Zhou Z."/>
            <person name="Liu Y."/>
            <person name="Xu W."/>
            <person name="Pan J."/>
            <person name="Luo Z.H."/>
            <person name="Li M."/>
        </authorList>
    </citation>
    <scope>NUCLEOTIDE SEQUENCE [LARGE SCALE GENOMIC DNA]</scope>
    <source>
        <strain evidence="6">SpSt-618</strain>
        <strain evidence="7">SpSt-657</strain>
    </source>
</reference>
<keyword evidence="2" id="KW-0479">Metal-binding</keyword>
<evidence type="ECO:0000256" key="3">
    <source>
        <dbReference type="PIRSR" id="PIRSR004976-51"/>
    </source>
</evidence>
<dbReference type="Pfam" id="PF22082">
    <property type="entry name" value="TtuA_LIM_N"/>
    <property type="match status" value="1"/>
</dbReference>
<dbReference type="Pfam" id="PF01171">
    <property type="entry name" value="ATP_bind_3"/>
    <property type="match status" value="1"/>
</dbReference>
<feature type="domain" description="tRNA(Ile)-lysidine/2-thiocytidine synthase N-terminal" evidence="4">
    <location>
        <begin position="53"/>
        <end position="204"/>
    </location>
</feature>